<dbReference type="OrthoDB" id="10262032at2759"/>
<comment type="caution">
    <text evidence="2">The sequence shown here is derived from an EMBL/GenBank/DDBJ whole genome shotgun (WGS) entry which is preliminary data.</text>
</comment>
<feature type="compositionally biased region" description="Basic and acidic residues" evidence="1">
    <location>
        <begin position="45"/>
        <end position="57"/>
    </location>
</feature>
<protein>
    <submittedName>
        <fullName evidence="2">Uncharacterized protein</fullName>
    </submittedName>
</protein>
<sequence>MKKGETSSRSSSSKWFITNSKVYKSLLVLLARRSYQRLEDIFNNEEGRGEAGRRQEGVESGGGAVGEAEVEKARFGHRENLVEAEECTSTLCCCSQGGGASKKGGSRPFWDRRIRRKDRQASLKAGDFEKRIVLHLYSSVIATR</sequence>
<evidence type="ECO:0000256" key="1">
    <source>
        <dbReference type="SAM" id="MobiDB-lite"/>
    </source>
</evidence>
<evidence type="ECO:0000313" key="3">
    <source>
        <dbReference type="Proteomes" id="UP000636800"/>
    </source>
</evidence>
<feature type="region of interest" description="Disordered" evidence="1">
    <location>
        <begin position="45"/>
        <end position="69"/>
    </location>
</feature>
<gene>
    <name evidence="2" type="ORF">HPP92_021007</name>
</gene>
<dbReference type="EMBL" id="JADCNL010000011">
    <property type="protein sequence ID" value="KAG0460710.1"/>
    <property type="molecule type" value="Genomic_DNA"/>
</dbReference>
<proteinExistence type="predicted"/>
<name>A0A835PY15_VANPL</name>
<evidence type="ECO:0000313" key="2">
    <source>
        <dbReference type="EMBL" id="KAG0460710.1"/>
    </source>
</evidence>
<accession>A0A835PY15</accession>
<dbReference type="Proteomes" id="UP000636800">
    <property type="component" value="Chromosome 11"/>
</dbReference>
<organism evidence="2 3">
    <name type="scientific">Vanilla planifolia</name>
    <name type="common">Vanilla</name>
    <dbReference type="NCBI Taxonomy" id="51239"/>
    <lineage>
        <taxon>Eukaryota</taxon>
        <taxon>Viridiplantae</taxon>
        <taxon>Streptophyta</taxon>
        <taxon>Embryophyta</taxon>
        <taxon>Tracheophyta</taxon>
        <taxon>Spermatophyta</taxon>
        <taxon>Magnoliopsida</taxon>
        <taxon>Liliopsida</taxon>
        <taxon>Asparagales</taxon>
        <taxon>Orchidaceae</taxon>
        <taxon>Vanilloideae</taxon>
        <taxon>Vanilleae</taxon>
        <taxon>Vanilla</taxon>
    </lineage>
</organism>
<keyword evidence="3" id="KW-1185">Reference proteome</keyword>
<reference evidence="2 3" key="1">
    <citation type="journal article" date="2020" name="Nat. Food">
        <title>A phased Vanilla planifolia genome enables genetic improvement of flavour and production.</title>
        <authorList>
            <person name="Hasing T."/>
            <person name="Tang H."/>
            <person name="Brym M."/>
            <person name="Khazi F."/>
            <person name="Huang T."/>
            <person name="Chambers A.H."/>
        </authorList>
    </citation>
    <scope>NUCLEOTIDE SEQUENCE [LARGE SCALE GENOMIC DNA]</scope>
    <source>
        <tissue evidence="2">Leaf</tissue>
    </source>
</reference>
<dbReference type="AlphaFoldDB" id="A0A835PY15"/>